<name>A0A426Z828_ENSVE</name>
<evidence type="ECO:0000256" key="1">
    <source>
        <dbReference type="SAM" id="MobiDB-lite"/>
    </source>
</evidence>
<dbReference type="AlphaFoldDB" id="A0A426Z828"/>
<feature type="region of interest" description="Disordered" evidence="1">
    <location>
        <begin position="86"/>
        <end position="106"/>
    </location>
</feature>
<sequence>MRLNRVKSFYAFLLHFAANVARRSGQPWPGHLQGWPTMAAPPAGDYPLPGSYKGGRLRPGAPACMGNAFGRRQHLQGRCPRRPAREAIASTTPAGAVARGAAAPAT</sequence>
<organism evidence="2 3">
    <name type="scientific">Ensete ventricosum</name>
    <name type="common">Abyssinian banana</name>
    <name type="synonym">Musa ensete</name>
    <dbReference type="NCBI Taxonomy" id="4639"/>
    <lineage>
        <taxon>Eukaryota</taxon>
        <taxon>Viridiplantae</taxon>
        <taxon>Streptophyta</taxon>
        <taxon>Embryophyta</taxon>
        <taxon>Tracheophyta</taxon>
        <taxon>Spermatophyta</taxon>
        <taxon>Magnoliopsida</taxon>
        <taxon>Liliopsida</taxon>
        <taxon>Zingiberales</taxon>
        <taxon>Musaceae</taxon>
        <taxon>Ensete</taxon>
    </lineage>
</organism>
<evidence type="ECO:0000313" key="2">
    <source>
        <dbReference type="EMBL" id="RRT60122.1"/>
    </source>
</evidence>
<gene>
    <name evidence="2" type="ORF">B296_00017260</name>
</gene>
<accession>A0A426Z828</accession>
<feature type="compositionally biased region" description="Low complexity" evidence="1">
    <location>
        <begin position="93"/>
        <end position="106"/>
    </location>
</feature>
<proteinExistence type="predicted"/>
<dbReference type="EMBL" id="AMZH03007921">
    <property type="protein sequence ID" value="RRT60122.1"/>
    <property type="molecule type" value="Genomic_DNA"/>
</dbReference>
<reference evidence="2 3" key="1">
    <citation type="journal article" date="2014" name="Agronomy (Basel)">
        <title>A Draft Genome Sequence for Ensete ventricosum, the Drought-Tolerant Tree Against Hunger.</title>
        <authorList>
            <person name="Harrison J."/>
            <person name="Moore K.A."/>
            <person name="Paszkiewicz K."/>
            <person name="Jones T."/>
            <person name="Grant M."/>
            <person name="Ambacheew D."/>
            <person name="Muzemil S."/>
            <person name="Studholme D.J."/>
        </authorList>
    </citation>
    <scope>NUCLEOTIDE SEQUENCE [LARGE SCALE GENOMIC DNA]</scope>
</reference>
<comment type="caution">
    <text evidence="2">The sequence shown here is derived from an EMBL/GenBank/DDBJ whole genome shotgun (WGS) entry which is preliminary data.</text>
</comment>
<evidence type="ECO:0000313" key="3">
    <source>
        <dbReference type="Proteomes" id="UP000287651"/>
    </source>
</evidence>
<dbReference type="Proteomes" id="UP000287651">
    <property type="component" value="Unassembled WGS sequence"/>
</dbReference>
<protein>
    <submittedName>
        <fullName evidence="2">Uncharacterized protein</fullName>
    </submittedName>
</protein>